<dbReference type="PANTHER" id="PTHR11630">
    <property type="entry name" value="DNA REPLICATION LICENSING FACTOR MCM FAMILY MEMBER"/>
    <property type="match status" value="1"/>
</dbReference>
<dbReference type="GO" id="GO:0031261">
    <property type="term" value="C:DNA replication preinitiation complex"/>
    <property type="evidence" value="ECO:0007669"/>
    <property type="project" value="UniProtKB-ARBA"/>
</dbReference>
<dbReference type="GO" id="GO:0017116">
    <property type="term" value="F:single-stranded DNA helicase activity"/>
    <property type="evidence" value="ECO:0007669"/>
    <property type="project" value="TreeGrafter"/>
</dbReference>
<dbReference type="InterPro" id="IPR012340">
    <property type="entry name" value="NA-bd_OB-fold"/>
</dbReference>
<dbReference type="GO" id="GO:0000727">
    <property type="term" value="P:double-strand break repair via break-induced replication"/>
    <property type="evidence" value="ECO:0007669"/>
    <property type="project" value="TreeGrafter"/>
</dbReference>
<feature type="domain" description="MCM C-terminal AAA(+) ATPase" evidence="7">
    <location>
        <begin position="355"/>
        <end position="560"/>
    </location>
</feature>
<dbReference type="PANTHER" id="PTHR11630:SF26">
    <property type="entry name" value="DNA REPLICATION LICENSING FACTOR MCM7"/>
    <property type="match status" value="1"/>
</dbReference>
<dbReference type="GO" id="GO:0006270">
    <property type="term" value="P:DNA replication initiation"/>
    <property type="evidence" value="ECO:0007669"/>
    <property type="project" value="InterPro"/>
</dbReference>
<comment type="catalytic activity">
    <reaction evidence="6">
        <text>ATP + H2O = ADP + phosphate + H(+)</text>
        <dbReference type="Rhea" id="RHEA:13065"/>
        <dbReference type="ChEBI" id="CHEBI:15377"/>
        <dbReference type="ChEBI" id="CHEBI:15378"/>
        <dbReference type="ChEBI" id="CHEBI:30616"/>
        <dbReference type="ChEBI" id="CHEBI:43474"/>
        <dbReference type="ChEBI" id="CHEBI:456216"/>
        <dbReference type="EC" id="3.6.4.12"/>
    </reaction>
</comment>
<dbReference type="AlphaFoldDB" id="A0A0R0LZY6"/>
<dbReference type="GO" id="GO:0003697">
    <property type="term" value="F:single-stranded DNA binding"/>
    <property type="evidence" value="ECO:0007669"/>
    <property type="project" value="TreeGrafter"/>
</dbReference>
<dbReference type="Pfam" id="PF17855">
    <property type="entry name" value="MCM_lid"/>
    <property type="match status" value="1"/>
</dbReference>
<evidence type="ECO:0000256" key="6">
    <source>
        <dbReference type="RuleBase" id="RU365012"/>
    </source>
</evidence>
<dbReference type="InterPro" id="IPR008050">
    <property type="entry name" value="MCM7"/>
</dbReference>
<keyword evidence="2 5" id="KW-0067">ATP-binding</keyword>
<dbReference type="PRINTS" id="PR01657">
    <property type="entry name" value="MCMFAMILY"/>
</dbReference>
<name>A0A0R0LZY6_9MICR</name>
<dbReference type="GO" id="GO:0006279">
    <property type="term" value="P:premeiotic DNA replication"/>
    <property type="evidence" value="ECO:0007669"/>
    <property type="project" value="UniProtKB-ARBA"/>
</dbReference>
<evidence type="ECO:0000313" key="8">
    <source>
        <dbReference type="EMBL" id="KRH94803.1"/>
    </source>
</evidence>
<dbReference type="OrthoDB" id="3207464at2759"/>
<dbReference type="GO" id="GO:0016887">
    <property type="term" value="F:ATP hydrolysis activity"/>
    <property type="evidence" value="ECO:0007669"/>
    <property type="project" value="RHEA"/>
</dbReference>
<evidence type="ECO:0000256" key="5">
    <source>
        <dbReference type="RuleBase" id="RU004070"/>
    </source>
</evidence>
<dbReference type="VEuPathDB" id="MicrosporidiaDB:M153_1390002726"/>
<comment type="similarity">
    <text evidence="5">Belongs to the MCM family.</text>
</comment>
<dbReference type="Pfam" id="PF00493">
    <property type="entry name" value="MCM"/>
    <property type="match status" value="1"/>
</dbReference>
<comment type="function">
    <text evidence="6">Acts as component of the MCM2-7 complex (MCM complex) which is the replicative helicase essential for 'once per cell cycle' DNA replication initiation and elongation in eukaryotic cells. The active ATPase sites in the MCM2-7 ring are formed through the interaction surfaces of two neighboring subunits such that a critical structure of a conserved arginine finger motif is provided in trans relative to the ATP-binding site of the Walker A box of the adjacent subunit. The six ATPase active sites, however, are likely to contribute differentially to the complex helicase activity.</text>
</comment>
<gene>
    <name evidence="6" type="primary">MCM7</name>
    <name evidence="8" type="ORF">M153_1390002726</name>
</gene>
<keyword evidence="1 5" id="KW-0547">Nucleotide-binding</keyword>
<keyword evidence="9" id="KW-1185">Reference proteome</keyword>
<evidence type="ECO:0000256" key="1">
    <source>
        <dbReference type="ARBA" id="ARBA00022741"/>
    </source>
</evidence>
<dbReference type="SUPFAM" id="SSF50249">
    <property type="entry name" value="Nucleic acid-binding proteins"/>
    <property type="match status" value="1"/>
</dbReference>
<reference evidence="8 9" key="1">
    <citation type="submission" date="2015-07" db="EMBL/GenBank/DDBJ databases">
        <title>The genome of Pseudoloma neurophilia, a relevant intracellular parasite of the zebrafish.</title>
        <authorList>
            <person name="Ndikumana S."/>
            <person name="Pelin A."/>
            <person name="Sanders J."/>
            <person name="Corradi N."/>
        </authorList>
    </citation>
    <scope>NUCLEOTIDE SEQUENCE [LARGE SCALE GENOMIC DNA]</scope>
    <source>
        <strain evidence="8 9">MK1</strain>
    </source>
</reference>
<keyword evidence="6" id="KW-0539">Nucleus</keyword>
<dbReference type="PRINTS" id="PR01663">
    <property type="entry name" value="MCMPROTEIN7"/>
</dbReference>
<dbReference type="GO" id="GO:0005656">
    <property type="term" value="C:nuclear pre-replicative complex"/>
    <property type="evidence" value="ECO:0007669"/>
    <property type="project" value="UniProtKB-ARBA"/>
</dbReference>
<dbReference type="SUPFAM" id="SSF52540">
    <property type="entry name" value="P-loop containing nucleoside triphosphate hydrolases"/>
    <property type="match status" value="1"/>
</dbReference>
<sequence>MDIKKLATQYANYRADKETLSSFLHFFADNNGDLKYLNQITDKKIILDWNDLLLHNRQIVDLVQNNTHSYLNLLYKIIDSINTPNDIIMKHRMERIKEKYPNSNIADILPSALMRDYTVCFLPQTSNSISIRQIRSSKIGHFVTIKGIITKVSQIQPKLAVAVYVCDSCGSETYQEINNKQFSFLSLCQSKKCKVMKMRGTLNLITRVSKFIPYLSLDLQEMQSDVPEGSIPRTIPVEMDYNTLLTYFEETKKMKGLHFDVKGDLVNDIPENDPNSLGIKPGDSIFLGGIVMARQTQGLINEMYIEGYGALPYFDQIDTKKSKDQNIPEENQSIDEEKANQIIQNAKMDPKSFYTPEKLLKSFAPHIYGLKDVKKLLLLSLLGAPTIEKSDGMRVRGDINILLVGDPGIAKSELLKYSLGLAERGVYTVGRGSSGVGLTASVLRDTLTKEYILEAGALVLSDRGVCCLDEMDKMDETDRLSLHEVLEQQTVSINKAGINVSLLARCTVLGAANFSTRYNKKKSLEWNTGLPTSLLSRFDAILLLRDEKDVEKDKSLSNYVLNLHLKEANHGITEDVQQNEEKSSYRDSFNDIQSVNEPNIPLLDKNDLKRFILIAKTVNPVLNTKINQQIKEAYLEARQAYDRLTPRYLLSLIRLTLAHARMRLSNEVEEIDVSESIRLLKVSNFIQKKKNKIAPKYFIYNEIIKMANNNDKLTLPEIFNFLSEFSEELVTNTIKEFEENGIWIVQDDILTVLNP</sequence>
<comment type="subcellular location">
    <subcellularLocation>
        <location evidence="6">Nucleus</location>
    </subcellularLocation>
</comment>
<dbReference type="PROSITE" id="PS50051">
    <property type="entry name" value="MCM_2"/>
    <property type="match status" value="1"/>
</dbReference>
<evidence type="ECO:0000313" key="9">
    <source>
        <dbReference type="Proteomes" id="UP000051530"/>
    </source>
</evidence>
<protein>
    <recommendedName>
        <fullName evidence="6">DNA replication licensing factor MCM7</fullName>
        <ecNumber evidence="6">3.6.4.12</ecNumber>
    </recommendedName>
</protein>
<dbReference type="GO" id="GO:0006271">
    <property type="term" value="P:DNA strand elongation involved in DNA replication"/>
    <property type="evidence" value="ECO:0007669"/>
    <property type="project" value="TreeGrafter"/>
</dbReference>
<dbReference type="Pfam" id="PF17207">
    <property type="entry name" value="MCM_OB"/>
    <property type="match status" value="1"/>
</dbReference>
<dbReference type="GO" id="GO:0005524">
    <property type="term" value="F:ATP binding"/>
    <property type="evidence" value="ECO:0007669"/>
    <property type="project" value="UniProtKB-KW"/>
</dbReference>
<dbReference type="InterPro" id="IPR031327">
    <property type="entry name" value="MCM"/>
</dbReference>
<dbReference type="GO" id="GO:0042555">
    <property type="term" value="C:MCM complex"/>
    <property type="evidence" value="ECO:0007669"/>
    <property type="project" value="InterPro"/>
</dbReference>
<proteinExistence type="inferred from homology"/>
<keyword evidence="6" id="KW-0378">Hydrolase</keyword>
<keyword evidence="4 6" id="KW-0131">Cell cycle</keyword>
<evidence type="ECO:0000256" key="2">
    <source>
        <dbReference type="ARBA" id="ARBA00022840"/>
    </source>
</evidence>
<dbReference type="SMART" id="SM00350">
    <property type="entry name" value="MCM"/>
    <property type="match status" value="1"/>
</dbReference>
<dbReference type="Gene3D" id="3.40.50.300">
    <property type="entry name" value="P-loop containing nucleotide triphosphate hydrolases"/>
    <property type="match status" value="1"/>
</dbReference>
<evidence type="ECO:0000256" key="3">
    <source>
        <dbReference type="ARBA" id="ARBA00023125"/>
    </source>
</evidence>
<dbReference type="InterPro" id="IPR001208">
    <property type="entry name" value="MCM_dom"/>
</dbReference>
<accession>A0A0R0LZY6</accession>
<keyword evidence="6" id="KW-0347">Helicase</keyword>
<dbReference type="EMBL" id="LGUB01000029">
    <property type="protein sequence ID" value="KRH94803.1"/>
    <property type="molecule type" value="Genomic_DNA"/>
</dbReference>
<evidence type="ECO:0000259" key="7">
    <source>
        <dbReference type="PROSITE" id="PS50051"/>
    </source>
</evidence>
<dbReference type="Gene3D" id="2.40.50.140">
    <property type="entry name" value="Nucleic acid-binding proteins"/>
    <property type="match status" value="1"/>
</dbReference>
<keyword evidence="6" id="KW-0235">DNA replication</keyword>
<organism evidence="8 9">
    <name type="scientific">Pseudoloma neurophilia</name>
    <dbReference type="NCBI Taxonomy" id="146866"/>
    <lineage>
        <taxon>Eukaryota</taxon>
        <taxon>Fungi</taxon>
        <taxon>Fungi incertae sedis</taxon>
        <taxon>Microsporidia</taxon>
        <taxon>Pseudoloma</taxon>
    </lineage>
</organism>
<dbReference type="InterPro" id="IPR033762">
    <property type="entry name" value="MCM_OB"/>
</dbReference>
<dbReference type="Gene3D" id="2.20.28.10">
    <property type="match status" value="1"/>
</dbReference>
<keyword evidence="3 5" id="KW-0238">DNA-binding</keyword>
<dbReference type="InterPro" id="IPR027417">
    <property type="entry name" value="P-loop_NTPase"/>
</dbReference>
<evidence type="ECO:0000256" key="4">
    <source>
        <dbReference type="ARBA" id="ARBA00023306"/>
    </source>
</evidence>
<dbReference type="InterPro" id="IPR041562">
    <property type="entry name" value="MCM_lid"/>
</dbReference>
<comment type="caution">
    <text evidence="8">The sequence shown here is derived from an EMBL/GenBank/DDBJ whole genome shotgun (WGS) entry which is preliminary data.</text>
</comment>
<dbReference type="GO" id="GO:0043596">
    <property type="term" value="C:nuclear replication fork"/>
    <property type="evidence" value="ECO:0007669"/>
    <property type="project" value="UniProtKB-ARBA"/>
</dbReference>
<dbReference type="Proteomes" id="UP000051530">
    <property type="component" value="Unassembled WGS sequence"/>
</dbReference>
<dbReference type="EC" id="3.6.4.12" evidence="6"/>